<proteinExistence type="predicted"/>
<evidence type="ECO:0000313" key="2">
    <source>
        <dbReference type="EnsemblMetazoa" id="Aqu2.1.38784_001"/>
    </source>
</evidence>
<organism evidence="2">
    <name type="scientific">Amphimedon queenslandica</name>
    <name type="common">Sponge</name>
    <dbReference type="NCBI Taxonomy" id="400682"/>
    <lineage>
        <taxon>Eukaryota</taxon>
        <taxon>Metazoa</taxon>
        <taxon>Porifera</taxon>
        <taxon>Demospongiae</taxon>
        <taxon>Heteroscleromorpha</taxon>
        <taxon>Haplosclerida</taxon>
        <taxon>Niphatidae</taxon>
        <taxon>Amphimedon</taxon>
    </lineage>
</organism>
<protein>
    <recommendedName>
        <fullName evidence="3">DUF4806 domain-containing protein</fullName>
    </recommendedName>
</protein>
<name>A0A1X7VG93_AMPQE</name>
<dbReference type="EnsemblMetazoa" id="Aqu2.1.38784_001">
    <property type="protein sequence ID" value="Aqu2.1.38784_001"/>
    <property type="gene ID" value="Aqu2.1.38784"/>
</dbReference>
<feature type="compositionally biased region" description="Acidic residues" evidence="1">
    <location>
        <begin position="226"/>
        <end position="248"/>
    </location>
</feature>
<dbReference type="InParanoid" id="A0A1X7VG93"/>
<feature type="region of interest" description="Disordered" evidence="1">
    <location>
        <begin position="209"/>
        <end position="248"/>
    </location>
</feature>
<reference evidence="2" key="1">
    <citation type="submission" date="2017-05" db="UniProtKB">
        <authorList>
            <consortium name="EnsemblMetazoa"/>
        </authorList>
    </citation>
    <scope>IDENTIFICATION</scope>
</reference>
<evidence type="ECO:0008006" key="3">
    <source>
        <dbReference type="Google" id="ProtNLM"/>
    </source>
</evidence>
<evidence type="ECO:0000256" key="1">
    <source>
        <dbReference type="SAM" id="MobiDB-lite"/>
    </source>
</evidence>
<sequence length="248" mass="28378">MGFENAGVMHYNVEVIALLHYTARTVHGQQKQIDAIQNKVTTLEGTCSSFSSLHEAQQEFMKLMTIKPSDEEVNKLVNSVLRSDKKYKYKYTAALKYVNGLLATFRSEERRRVLQPTGKYKDQNTKALAELIIGYMKASYSDSFNHYYQNLVLLRKYVREHPSAKSEKNLFGCFKKWVNETCGFASSKSIAPSKWQEWIAEDEKCSYVDGDSDEMATSQGDNEPLPPEDNDNMVIPDDDDDGYPDLYD</sequence>
<dbReference type="AlphaFoldDB" id="A0A1X7VG93"/>
<accession>A0A1X7VG93</accession>